<proteinExistence type="inferred from homology"/>
<gene>
    <name evidence="6" type="ORF">OINT_2001625</name>
</gene>
<dbReference type="PANTHER" id="PTHR34294:SF1">
    <property type="entry name" value="TRANSCRIPTIONAL REGULATOR LSRR"/>
    <property type="match status" value="1"/>
</dbReference>
<comment type="similarity">
    <text evidence="1">Belongs to the SorC transcriptional regulatory family.</text>
</comment>
<dbReference type="SUPFAM" id="SSF100950">
    <property type="entry name" value="NagB/RpiA/CoA transferase-like"/>
    <property type="match status" value="1"/>
</dbReference>
<accession>C4WQ53</accession>
<keyword evidence="3" id="KW-0238">DNA-binding</keyword>
<evidence type="ECO:0000256" key="3">
    <source>
        <dbReference type="ARBA" id="ARBA00023125"/>
    </source>
</evidence>
<evidence type="ECO:0000256" key="2">
    <source>
        <dbReference type="ARBA" id="ARBA00023015"/>
    </source>
</evidence>
<keyword evidence="2" id="KW-0805">Transcription regulation</keyword>
<sequence length="349" mass="37801">MIVVLIERVFCATQEQQRQQETSMTSGAQTSSTHAIPAEFDDAVVWAAWLYYENQLTQNEIAQMIGVSRATIVNYLQEARQRGVVRILMNPEIATRTHIARKLATRFGLAEALVIPSEKSITAEARLKALGAGGARLMERMVKPGETICVSWGRTVLAIADAISLPQPMEGLTIVQVTGSSIGKREFSAELCTSIMARNMGATSINMLAPAVLSTAELRDALMGEPVLQRQFELIGQADMIVFGVGGLAAESTMRIADVTSNDEIDAYAREGAAAVLICRFLDRDGKQIVRELDQRVIGIELDELRGVPNRLCVAGGAQKVEAIRAVLAGGYATHLVTDMEAAERLLAD</sequence>
<keyword evidence="4" id="KW-0804">Transcription</keyword>
<dbReference type="InterPro" id="IPR051054">
    <property type="entry name" value="SorC_transcr_regulators"/>
</dbReference>
<dbReference type="Pfam" id="PF04198">
    <property type="entry name" value="Sugar-bind"/>
    <property type="match status" value="1"/>
</dbReference>
<evidence type="ECO:0000256" key="4">
    <source>
        <dbReference type="ARBA" id="ARBA00023163"/>
    </source>
</evidence>
<dbReference type="GO" id="GO:0030246">
    <property type="term" value="F:carbohydrate binding"/>
    <property type="evidence" value="ECO:0007669"/>
    <property type="project" value="InterPro"/>
</dbReference>
<evidence type="ECO:0000256" key="1">
    <source>
        <dbReference type="ARBA" id="ARBA00010466"/>
    </source>
</evidence>
<comment type="caution">
    <text evidence="6">The sequence shown here is derived from an EMBL/GenBank/DDBJ whole genome shotgun (WGS) entry which is preliminary data.</text>
</comment>
<evidence type="ECO:0000259" key="5">
    <source>
        <dbReference type="Pfam" id="PF04198"/>
    </source>
</evidence>
<dbReference type="Gene3D" id="3.40.50.1360">
    <property type="match status" value="1"/>
</dbReference>
<reference evidence="6 7" key="1">
    <citation type="submission" date="2009-05" db="EMBL/GenBank/DDBJ databases">
        <authorList>
            <person name="Setubal J.C."/>
            <person name="Boyle S."/>
            <person name="Crasta O.R."/>
            <person name="Gillespie J.J."/>
            <person name="Kenyon R.W."/>
            <person name="Lu J."/>
            <person name="Mane S."/>
            <person name="Nagrani S."/>
            <person name="Shallom J.M."/>
            <person name="Shallom S."/>
            <person name="Shukla M."/>
            <person name="Snyder E.E."/>
            <person name="Sobral B.W."/>
            <person name="Wattam A.R."/>
            <person name="Will R."/>
            <person name="Williams K."/>
            <person name="Yoo H."/>
            <person name="Munk C."/>
            <person name="Tapia R."/>
            <person name="Green L."/>
            <person name="Rogers Y."/>
            <person name="Detter J.C."/>
            <person name="Bruce D."/>
            <person name="Brettin T.S."/>
            <person name="Tsolis R."/>
        </authorList>
    </citation>
    <scope>NUCLEOTIDE SEQUENCE [LARGE SCALE GENOMIC DNA]</scope>
    <source>
        <strain evidence="6 7">LMG 3301</strain>
    </source>
</reference>
<dbReference type="Proteomes" id="UP000004386">
    <property type="component" value="Unassembled WGS sequence"/>
</dbReference>
<dbReference type="EMBL" id="ACQA01000002">
    <property type="protein sequence ID" value="EEQ94396.1"/>
    <property type="molecule type" value="Genomic_DNA"/>
</dbReference>
<dbReference type="InterPro" id="IPR036388">
    <property type="entry name" value="WH-like_DNA-bd_sf"/>
</dbReference>
<dbReference type="InterPro" id="IPR007324">
    <property type="entry name" value="Sugar-bd_dom_put"/>
</dbReference>
<dbReference type="InterPro" id="IPR037171">
    <property type="entry name" value="NagB/RpiA_transferase-like"/>
</dbReference>
<evidence type="ECO:0000313" key="6">
    <source>
        <dbReference type="EMBL" id="EEQ94396.1"/>
    </source>
</evidence>
<protein>
    <submittedName>
        <fullName evidence="6">Sorbitol operon regulator</fullName>
    </submittedName>
</protein>
<dbReference type="Gene3D" id="1.10.10.10">
    <property type="entry name" value="Winged helix-like DNA-binding domain superfamily/Winged helix DNA-binding domain"/>
    <property type="match status" value="1"/>
</dbReference>
<dbReference type="AlphaFoldDB" id="C4WQ53"/>
<dbReference type="GO" id="GO:0003677">
    <property type="term" value="F:DNA binding"/>
    <property type="evidence" value="ECO:0007669"/>
    <property type="project" value="UniProtKB-KW"/>
</dbReference>
<name>C4WQ53_9HYPH</name>
<organism evidence="6 7">
    <name type="scientific">Brucella intermedia LMG 3301</name>
    <dbReference type="NCBI Taxonomy" id="641118"/>
    <lineage>
        <taxon>Bacteria</taxon>
        <taxon>Pseudomonadati</taxon>
        <taxon>Pseudomonadota</taxon>
        <taxon>Alphaproteobacteria</taxon>
        <taxon>Hyphomicrobiales</taxon>
        <taxon>Brucellaceae</taxon>
        <taxon>Brucella/Ochrobactrum group</taxon>
        <taxon>Brucella</taxon>
    </lineage>
</organism>
<dbReference type="HOGENOM" id="CLU_054506_0_1_5"/>
<dbReference type="PANTHER" id="PTHR34294">
    <property type="entry name" value="TRANSCRIPTIONAL REGULATOR-RELATED"/>
    <property type="match status" value="1"/>
</dbReference>
<feature type="domain" description="Sugar-binding" evidence="5">
    <location>
        <begin position="96"/>
        <end position="348"/>
    </location>
</feature>
<evidence type="ECO:0000313" key="7">
    <source>
        <dbReference type="Proteomes" id="UP000004386"/>
    </source>
</evidence>